<dbReference type="InterPro" id="IPR040079">
    <property type="entry name" value="Glutathione_S-Trfase"/>
</dbReference>
<dbReference type="InterPro" id="IPR004046">
    <property type="entry name" value="GST_C"/>
</dbReference>
<dbReference type="SFLD" id="SFLDS00019">
    <property type="entry name" value="Glutathione_Transferase_(cytos"/>
    <property type="match status" value="1"/>
</dbReference>
<dbReference type="InterPro" id="IPR004045">
    <property type="entry name" value="Glutathione_S-Trfase_N"/>
</dbReference>
<dbReference type="InterPro" id="IPR036249">
    <property type="entry name" value="Thioredoxin-like_sf"/>
</dbReference>
<dbReference type="SUPFAM" id="SSF47616">
    <property type="entry name" value="GST C-terminal domain-like"/>
    <property type="match status" value="1"/>
</dbReference>
<evidence type="ECO:0000313" key="9">
    <source>
        <dbReference type="Proteomes" id="UP001140206"/>
    </source>
</evidence>
<gene>
    <name evidence="8" type="ORF">LUZ62_035336</name>
</gene>
<comment type="caution">
    <text evidence="8">The sequence shown here is derived from an EMBL/GenBank/DDBJ whole genome shotgun (WGS) entry which is preliminary data.</text>
</comment>
<dbReference type="InterPro" id="IPR036282">
    <property type="entry name" value="Glutathione-S-Trfase_C_sf"/>
</dbReference>
<dbReference type="EC" id="2.5.1.18" evidence="1"/>
<comment type="catalytic activity">
    <reaction evidence="4">
        <text>RX + glutathione = an S-substituted glutathione + a halide anion + H(+)</text>
        <dbReference type="Rhea" id="RHEA:16437"/>
        <dbReference type="ChEBI" id="CHEBI:15378"/>
        <dbReference type="ChEBI" id="CHEBI:16042"/>
        <dbReference type="ChEBI" id="CHEBI:17792"/>
        <dbReference type="ChEBI" id="CHEBI:57925"/>
        <dbReference type="ChEBI" id="CHEBI:90779"/>
        <dbReference type="EC" id="2.5.1.18"/>
    </reaction>
</comment>
<dbReference type="InterPro" id="IPR045073">
    <property type="entry name" value="Omega/Tau-like"/>
</dbReference>
<organism evidence="8 9">
    <name type="scientific">Rhynchospora pubera</name>
    <dbReference type="NCBI Taxonomy" id="906938"/>
    <lineage>
        <taxon>Eukaryota</taxon>
        <taxon>Viridiplantae</taxon>
        <taxon>Streptophyta</taxon>
        <taxon>Embryophyta</taxon>
        <taxon>Tracheophyta</taxon>
        <taxon>Spermatophyta</taxon>
        <taxon>Magnoliopsida</taxon>
        <taxon>Liliopsida</taxon>
        <taxon>Poales</taxon>
        <taxon>Cyperaceae</taxon>
        <taxon>Cyperoideae</taxon>
        <taxon>Rhynchosporeae</taxon>
        <taxon>Rhynchospora</taxon>
    </lineage>
</organism>
<evidence type="ECO:0000313" key="8">
    <source>
        <dbReference type="EMBL" id="KAJ4784090.1"/>
    </source>
</evidence>
<keyword evidence="2" id="KW-0808">Transferase</keyword>
<comment type="similarity">
    <text evidence="3">Belongs to the GST superfamily. Tau family.</text>
</comment>
<dbReference type="Proteomes" id="UP001140206">
    <property type="component" value="Chromosome 2"/>
</dbReference>
<evidence type="ECO:0000259" key="7">
    <source>
        <dbReference type="PROSITE" id="PS50405"/>
    </source>
</evidence>
<feature type="domain" description="GST C-terminal" evidence="7">
    <location>
        <begin position="73"/>
        <end position="232"/>
    </location>
</feature>
<protein>
    <recommendedName>
        <fullName evidence="1">glutathione transferase</fullName>
        <ecNumber evidence="1">2.5.1.18</ecNumber>
    </recommendedName>
</protein>
<dbReference type="PANTHER" id="PTHR11260">
    <property type="entry name" value="GLUTATHIONE S-TRANSFERASE, GST, SUPERFAMILY, GST DOMAIN CONTAINING"/>
    <property type="match status" value="1"/>
</dbReference>
<dbReference type="PROSITE" id="PS50404">
    <property type="entry name" value="GST_NTER"/>
    <property type="match status" value="1"/>
</dbReference>
<dbReference type="PANTHER" id="PTHR11260:SF781">
    <property type="entry name" value="GLUTATHIONE S-TRANSFERASE U19"/>
    <property type="match status" value="1"/>
</dbReference>
<dbReference type="InterPro" id="IPR010987">
    <property type="entry name" value="Glutathione-S-Trfase_C-like"/>
</dbReference>
<evidence type="ECO:0000256" key="1">
    <source>
        <dbReference type="ARBA" id="ARBA00012452"/>
    </source>
</evidence>
<evidence type="ECO:0000256" key="5">
    <source>
        <dbReference type="SAM" id="Coils"/>
    </source>
</evidence>
<keyword evidence="5" id="KW-0175">Coiled coil</keyword>
<dbReference type="CDD" id="cd03185">
    <property type="entry name" value="GST_C_Tau"/>
    <property type="match status" value="1"/>
</dbReference>
<dbReference type="PROSITE" id="PS50405">
    <property type="entry name" value="GST_CTER"/>
    <property type="match status" value="1"/>
</dbReference>
<dbReference type="Gene3D" id="1.20.1050.10">
    <property type="match status" value="2"/>
</dbReference>
<evidence type="ECO:0000259" key="6">
    <source>
        <dbReference type="PROSITE" id="PS50404"/>
    </source>
</evidence>
<dbReference type="Gene3D" id="3.40.30.10">
    <property type="entry name" value="Glutaredoxin"/>
    <property type="match status" value="1"/>
</dbReference>
<dbReference type="SFLD" id="SFLDG00358">
    <property type="entry name" value="Main_(cytGST)"/>
    <property type="match status" value="1"/>
</dbReference>
<name>A0AAV8EVE0_9POAL</name>
<evidence type="ECO:0000256" key="3">
    <source>
        <dbReference type="ARBA" id="ARBA00025743"/>
    </source>
</evidence>
<dbReference type="FunFam" id="3.40.30.10:FF:000044">
    <property type="entry name" value="Glutathione S-transferase GSTU6"/>
    <property type="match status" value="1"/>
</dbReference>
<reference evidence="8" key="1">
    <citation type="submission" date="2022-08" db="EMBL/GenBank/DDBJ databases">
        <authorList>
            <person name="Marques A."/>
        </authorList>
    </citation>
    <scope>NUCLEOTIDE SEQUENCE</scope>
    <source>
        <strain evidence="8">RhyPub2mFocal</strain>
        <tissue evidence="8">Leaves</tissue>
    </source>
</reference>
<evidence type="ECO:0000256" key="4">
    <source>
        <dbReference type="ARBA" id="ARBA00047960"/>
    </source>
</evidence>
<dbReference type="Pfam" id="PF02798">
    <property type="entry name" value="GST_N"/>
    <property type="match status" value="1"/>
</dbReference>
<dbReference type="EMBL" id="JAMFTS010000002">
    <property type="protein sequence ID" value="KAJ4784090.1"/>
    <property type="molecule type" value="Genomic_DNA"/>
</dbReference>
<dbReference type="SUPFAM" id="SSF52833">
    <property type="entry name" value="Thioredoxin-like"/>
    <property type="match status" value="1"/>
</dbReference>
<dbReference type="AlphaFoldDB" id="A0AAV8EVE0"/>
<dbReference type="InterPro" id="IPR045074">
    <property type="entry name" value="GST_C_Tau"/>
</dbReference>
<dbReference type="GO" id="GO:0004364">
    <property type="term" value="F:glutathione transferase activity"/>
    <property type="evidence" value="ECO:0007669"/>
    <property type="project" value="UniProtKB-EC"/>
</dbReference>
<dbReference type="GO" id="GO:0005737">
    <property type="term" value="C:cytoplasm"/>
    <property type="evidence" value="ECO:0007669"/>
    <property type="project" value="TreeGrafter"/>
</dbReference>
<evidence type="ECO:0000256" key="2">
    <source>
        <dbReference type="ARBA" id="ARBA00022679"/>
    </source>
</evidence>
<feature type="domain" description="GST N-terminal" evidence="6">
    <location>
        <begin position="1"/>
        <end position="66"/>
    </location>
</feature>
<proteinExistence type="inferred from homology"/>
<keyword evidence="9" id="KW-1185">Reference proteome</keyword>
<accession>A0AAV8EVE0</accession>
<dbReference type="GO" id="GO:0006749">
    <property type="term" value="P:glutathione metabolic process"/>
    <property type="evidence" value="ECO:0007669"/>
    <property type="project" value="InterPro"/>
</dbReference>
<dbReference type="Pfam" id="PF00043">
    <property type="entry name" value="GST_C"/>
    <property type="match status" value="1"/>
</dbReference>
<sequence>MRPRIALNMKGLAYEMLQETDGKKSDLLLKSNPVYKKIPVLIHNGKPICESMIIVEYIDETWSSDRASILPCDSYDRAIARFWTAYVDDKIPNTNRKLRTLTNESEDTEAEAEKLIVALQSLGVYTLSNTSSHFFPSSLLPTPIQTYLEEAFEKCSKGKSFFGGDDIGYLDIAFGSHLAWIKAVEKIVEIKFLDKKKIPSLVAWSERFCAHGAVKEVMPEADKLVEFIKARLSASSAK</sequence>
<dbReference type="CDD" id="cd03058">
    <property type="entry name" value="GST_N_Tau"/>
    <property type="match status" value="1"/>
</dbReference>
<feature type="coiled-coil region" evidence="5">
    <location>
        <begin position="91"/>
        <end position="118"/>
    </location>
</feature>